<dbReference type="STRING" id="31234.E3LNE1"/>
<dbReference type="Proteomes" id="UP000008281">
    <property type="component" value="Unassembled WGS sequence"/>
</dbReference>
<evidence type="ECO:0000313" key="3">
    <source>
        <dbReference type="Proteomes" id="UP000008281"/>
    </source>
</evidence>
<keyword evidence="3" id="KW-1185">Reference proteome</keyword>
<evidence type="ECO:0000256" key="1">
    <source>
        <dbReference type="SAM" id="MobiDB-lite"/>
    </source>
</evidence>
<dbReference type="InParanoid" id="E3LNE1"/>
<feature type="compositionally biased region" description="Low complexity" evidence="1">
    <location>
        <begin position="232"/>
        <end position="251"/>
    </location>
</feature>
<gene>
    <name evidence="2" type="ORF">CRE_28639</name>
</gene>
<feature type="region of interest" description="Disordered" evidence="1">
    <location>
        <begin position="230"/>
        <end position="275"/>
    </location>
</feature>
<dbReference type="OrthoDB" id="5818622at2759"/>
<organism evidence="3">
    <name type="scientific">Caenorhabditis remanei</name>
    <name type="common">Caenorhabditis vulgaris</name>
    <dbReference type="NCBI Taxonomy" id="31234"/>
    <lineage>
        <taxon>Eukaryota</taxon>
        <taxon>Metazoa</taxon>
        <taxon>Ecdysozoa</taxon>
        <taxon>Nematoda</taxon>
        <taxon>Chromadorea</taxon>
        <taxon>Rhabditida</taxon>
        <taxon>Rhabditina</taxon>
        <taxon>Rhabditomorpha</taxon>
        <taxon>Rhabditoidea</taxon>
        <taxon>Rhabditidae</taxon>
        <taxon>Peloderinae</taxon>
        <taxon>Caenorhabditis</taxon>
    </lineage>
</organism>
<accession>E3LNE1</accession>
<dbReference type="OMA" id="IQMNKSY"/>
<name>E3LNE1_CAERE</name>
<evidence type="ECO:0000313" key="2">
    <source>
        <dbReference type="EMBL" id="EFP03049.1"/>
    </source>
</evidence>
<protein>
    <submittedName>
        <fullName evidence="2">Uncharacterized protein</fullName>
    </submittedName>
</protein>
<dbReference type="EMBL" id="DS268411">
    <property type="protein sequence ID" value="EFP03049.1"/>
    <property type="molecule type" value="Genomic_DNA"/>
</dbReference>
<dbReference type="AlphaFoldDB" id="E3LNE1"/>
<reference evidence="2" key="1">
    <citation type="submission" date="2007-07" db="EMBL/GenBank/DDBJ databases">
        <title>PCAP assembly of the Caenorhabditis remanei genome.</title>
        <authorList>
            <consortium name="The Caenorhabditis remanei Sequencing Consortium"/>
            <person name="Wilson R.K."/>
        </authorList>
    </citation>
    <scope>NUCLEOTIDE SEQUENCE [LARGE SCALE GENOMIC DNA]</scope>
    <source>
        <strain evidence="2">PB4641</strain>
    </source>
</reference>
<dbReference type="FunCoup" id="E3LNE1">
    <property type="interactions" value="1"/>
</dbReference>
<dbReference type="eggNOG" id="ENOG502THEW">
    <property type="taxonomic scope" value="Eukaryota"/>
</dbReference>
<sequence length="275" mass="30988">MICFIPKREVIATMEVKNNVFQNTTQDYIARSLNATEKAIELIRDGDIVRRHVTLDIRDMHISISEDMERFKGMLKELEQHIDRERIGNTRWMDRKVAAAKAMADHALSSTLMVKDVQCLEKKVNILKESVIQMNKSYMNYEKNVDLDDLKDQVTEMVRRVENKEKEAMDAVGTDEPSIEQVFRGAIEGLYGLQSKNPKLMEEAKQLAKDLSIFRDAAANRNFYDMISSAQSTKTSSGISTSSVDKSSVSTEKPFSPEATSDSISSTASSSSRLG</sequence>
<feature type="compositionally biased region" description="Low complexity" evidence="1">
    <location>
        <begin position="259"/>
        <end position="275"/>
    </location>
</feature>
<dbReference type="HOGENOM" id="CLU_1074546_0_0_1"/>
<proteinExistence type="predicted"/>